<sequence length="300" mass="32455">MTQGPPAGHRDKDASHDRDDQRAMDATHPAQGNRAAGTRRITAGRHRSSTALRAALPIAAMFDMATSTAQALDALPDAKVVLLARGGQDLSRYGLKHSHLAFAVRDDDGSWRVRHLLNRCKSDASQLYQGCLSNFIGESALRSDLRVGVPTQALQQRLHALLSGSGDLAHRLHETRYSIVAYPFSTDYQNSNQWVLEVLAAAMAADAQPVATIAGRRNAQAWLRTARYHPSTLHLALSQRIGARFVAANAAVTDHPVGERVSGNYSVVTVESVLDVLHQRDAVDKELSIARAAPTPGETP</sequence>
<gene>
    <name evidence="2" type="ordered locus">XOO4269</name>
</gene>
<evidence type="ECO:0000313" key="3">
    <source>
        <dbReference type="Proteomes" id="UP000006735"/>
    </source>
</evidence>
<feature type="compositionally biased region" description="Low complexity" evidence="1">
    <location>
        <begin position="32"/>
        <end position="41"/>
    </location>
</feature>
<evidence type="ECO:0000313" key="2">
    <source>
        <dbReference type="EMBL" id="AAW77523.1"/>
    </source>
</evidence>
<evidence type="ECO:0000256" key="1">
    <source>
        <dbReference type="SAM" id="MobiDB-lite"/>
    </source>
</evidence>
<name>Q5GUV0_XANOR</name>
<proteinExistence type="predicted"/>
<accession>Q5GUV0</accession>
<reference evidence="2 3" key="1">
    <citation type="journal article" date="2005" name="Nucleic Acids Res.">
        <title>The genome sequence of Xanthomonas oryzae pathovar oryzae KACC10331, the bacterial blight pathogen of rice.</title>
        <authorList>
            <person name="Lee B.M."/>
            <person name="Park Y.J."/>
            <person name="Park D.S."/>
            <person name="Kang H.W."/>
            <person name="Kim J.G."/>
            <person name="Song E.S."/>
            <person name="Park I.C."/>
            <person name="Yoon U.H."/>
            <person name="Hahn J.H."/>
            <person name="Koo B.S."/>
            <person name="Lee G.B."/>
            <person name="Kim H."/>
            <person name="Park H.S."/>
            <person name="Yoon K.O."/>
            <person name="Kim J.H."/>
            <person name="Jung C.H."/>
            <person name="Koh N.H."/>
            <person name="Seo J.S."/>
            <person name="Go S.J."/>
        </authorList>
    </citation>
    <scope>NUCLEOTIDE SEQUENCE [LARGE SCALE GENOMIC DNA]</scope>
    <source>
        <strain evidence="3">KACC10331 / KXO85</strain>
    </source>
</reference>
<dbReference type="InterPro" id="IPR014547">
    <property type="entry name" value="UCP028477"/>
</dbReference>
<dbReference type="KEGG" id="xoo:XOO4269"/>
<organism evidence="2 3">
    <name type="scientific">Xanthomonas oryzae pv. oryzae (strain KACC10331 / KXO85)</name>
    <dbReference type="NCBI Taxonomy" id="291331"/>
    <lineage>
        <taxon>Bacteria</taxon>
        <taxon>Pseudomonadati</taxon>
        <taxon>Pseudomonadota</taxon>
        <taxon>Gammaproteobacteria</taxon>
        <taxon>Lysobacterales</taxon>
        <taxon>Lysobacteraceae</taxon>
        <taxon>Xanthomonas</taxon>
    </lineage>
</organism>
<dbReference type="STRING" id="291331.XOO4269"/>
<dbReference type="Pfam" id="PF09916">
    <property type="entry name" value="DUF2145"/>
    <property type="match status" value="1"/>
</dbReference>
<dbReference type="Proteomes" id="UP000006735">
    <property type="component" value="Chromosome"/>
</dbReference>
<feature type="compositionally biased region" description="Basic and acidic residues" evidence="1">
    <location>
        <begin position="8"/>
        <end position="25"/>
    </location>
</feature>
<feature type="region of interest" description="Disordered" evidence="1">
    <location>
        <begin position="1"/>
        <end position="47"/>
    </location>
</feature>
<evidence type="ECO:0008006" key="4">
    <source>
        <dbReference type="Google" id="ProtNLM"/>
    </source>
</evidence>
<dbReference type="AlphaFoldDB" id="Q5GUV0"/>
<protein>
    <recommendedName>
        <fullName evidence="4">DUF2145 domain-containing protein</fullName>
    </recommendedName>
</protein>
<dbReference type="HOGENOM" id="CLU_081299_0_0_6"/>
<keyword evidence="3" id="KW-1185">Reference proteome</keyword>
<dbReference type="EMBL" id="AE013598">
    <property type="protein sequence ID" value="AAW77523.1"/>
    <property type="molecule type" value="Genomic_DNA"/>
</dbReference>